<gene>
    <name evidence="1" type="ORF">FHU40_004388</name>
</gene>
<protein>
    <submittedName>
        <fullName evidence="1">Uncharacterized protein</fullName>
    </submittedName>
</protein>
<evidence type="ECO:0000313" key="1">
    <source>
        <dbReference type="EMBL" id="MBB3044551.1"/>
    </source>
</evidence>
<reference evidence="1 2" key="1">
    <citation type="submission" date="2020-08" db="EMBL/GenBank/DDBJ databases">
        <title>Sequencing the genomes of 1000 actinobacteria strains.</title>
        <authorList>
            <person name="Klenk H.-P."/>
        </authorList>
    </citation>
    <scope>NUCLEOTIDE SEQUENCE [LARGE SCALE GENOMIC DNA]</scope>
    <source>
        <strain evidence="1 2">DSM 105498</strain>
    </source>
</reference>
<accession>A0A7W4Z457</accession>
<dbReference type="RefSeq" id="WP_183594425.1">
    <property type="nucleotide sequence ID" value="NZ_JACHWR010000003.1"/>
</dbReference>
<name>A0A7W4Z457_9ACTN</name>
<keyword evidence="2" id="KW-1185">Reference proteome</keyword>
<organism evidence="1 2">
    <name type="scientific">Nocardioides soli</name>
    <dbReference type="NCBI Taxonomy" id="1036020"/>
    <lineage>
        <taxon>Bacteria</taxon>
        <taxon>Bacillati</taxon>
        <taxon>Actinomycetota</taxon>
        <taxon>Actinomycetes</taxon>
        <taxon>Propionibacteriales</taxon>
        <taxon>Nocardioidaceae</taxon>
        <taxon>Nocardioides</taxon>
    </lineage>
</organism>
<proteinExistence type="predicted"/>
<comment type="caution">
    <text evidence="1">The sequence shown here is derived from an EMBL/GenBank/DDBJ whole genome shotgun (WGS) entry which is preliminary data.</text>
</comment>
<dbReference type="Proteomes" id="UP000589626">
    <property type="component" value="Unassembled WGS sequence"/>
</dbReference>
<evidence type="ECO:0000313" key="2">
    <source>
        <dbReference type="Proteomes" id="UP000589626"/>
    </source>
</evidence>
<dbReference type="AlphaFoldDB" id="A0A7W4Z457"/>
<sequence length="318" mass="36093">MSESTAPYVERSPGDLLTAEDWNTVQVKIQEDIRAAAQAAADSVTHVAAADDATRIEGKDLDALTDEIVKRVRDDLRGQTGYQQLFKVLHAGEVTVIEHDLGTMPLVDLYKLEYFQVVCREDDESRLAYATFYLHNAEERRLRVTNDAGTRVAVDVQEPDGPERGIPFADMLTRYDVQYTDTTSLDDLVTEFWQAFFGDPNDRFDDDQYCYSPWFERCCKEQQSVRKLKQNGDWDDMIFQFRPLKSVNYPTGATLGSGDDPTLLPRPANTFVEHLDNNRTAVRFLGKSVHNAADAGAVEYIGQEEFEDELKLMILLKV</sequence>
<dbReference type="EMBL" id="JACHWR010000003">
    <property type="protein sequence ID" value="MBB3044551.1"/>
    <property type="molecule type" value="Genomic_DNA"/>
</dbReference>